<sequence>MTPRTLLTLTILALTLTLAASANLHLRGLNSLLFQSNDDIDDRWIGGKHSPSNPRRHDRKGGDDMRPIWVVDADTRGSLGVDSKKWKRNDDDSRSFRQWARNLRQKMMNKVKKQTMVDAAPILAGGDPIVKVDDDEIIRIGSNGSRPKPILLDDDLLADLDDDLADLADDLSADVMDDDDDLFLDFILRPFRKVFQKNDSPTSQLPEGVQNSAELEMQPELLADNEGGQCTRDDDTNSDIRVRC</sequence>
<evidence type="ECO:0000256" key="2">
    <source>
        <dbReference type="SAM" id="SignalP"/>
    </source>
</evidence>
<feature type="compositionally biased region" description="Basic and acidic residues" evidence="1">
    <location>
        <begin position="231"/>
        <end position="244"/>
    </location>
</feature>
<feature type="region of interest" description="Disordered" evidence="1">
    <location>
        <begin position="221"/>
        <end position="244"/>
    </location>
</feature>
<accession>A0A7S1KP44</accession>
<evidence type="ECO:0000256" key="1">
    <source>
        <dbReference type="SAM" id="MobiDB-lite"/>
    </source>
</evidence>
<feature type="region of interest" description="Disordered" evidence="1">
    <location>
        <begin position="43"/>
        <end position="65"/>
    </location>
</feature>
<feature type="chain" id="PRO_5030688862" evidence="2">
    <location>
        <begin position="22"/>
        <end position="244"/>
    </location>
</feature>
<evidence type="ECO:0000313" key="3">
    <source>
        <dbReference type="EMBL" id="CAD9078379.1"/>
    </source>
</evidence>
<protein>
    <submittedName>
        <fullName evidence="3">Uncharacterized protein</fullName>
    </submittedName>
</protein>
<proteinExistence type="predicted"/>
<organism evidence="3">
    <name type="scientific">Percolomonas cosmopolitus</name>
    <dbReference type="NCBI Taxonomy" id="63605"/>
    <lineage>
        <taxon>Eukaryota</taxon>
        <taxon>Discoba</taxon>
        <taxon>Heterolobosea</taxon>
        <taxon>Tetramitia</taxon>
        <taxon>Eutetramitia</taxon>
        <taxon>Percolomonadidae</taxon>
        <taxon>Percolomonas</taxon>
    </lineage>
</organism>
<dbReference type="AlphaFoldDB" id="A0A7S1KP44"/>
<dbReference type="EMBL" id="HBGD01001923">
    <property type="protein sequence ID" value="CAD9078379.1"/>
    <property type="molecule type" value="Transcribed_RNA"/>
</dbReference>
<keyword evidence="2" id="KW-0732">Signal</keyword>
<feature type="signal peptide" evidence="2">
    <location>
        <begin position="1"/>
        <end position="21"/>
    </location>
</feature>
<reference evidence="3" key="1">
    <citation type="submission" date="2021-01" db="EMBL/GenBank/DDBJ databases">
        <authorList>
            <person name="Corre E."/>
            <person name="Pelletier E."/>
            <person name="Niang G."/>
            <person name="Scheremetjew M."/>
            <person name="Finn R."/>
            <person name="Kale V."/>
            <person name="Holt S."/>
            <person name="Cochrane G."/>
            <person name="Meng A."/>
            <person name="Brown T."/>
            <person name="Cohen L."/>
        </authorList>
    </citation>
    <scope>NUCLEOTIDE SEQUENCE</scope>
    <source>
        <strain evidence="3">WS</strain>
    </source>
</reference>
<gene>
    <name evidence="3" type="ORF">PCOS0759_LOCUS1611</name>
</gene>
<name>A0A7S1KP44_9EUKA</name>